<feature type="compositionally biased region" description="Low complexity" evidence="1">
    <location>
        <begin position="15"/>
        <end position="24"/>
    </location>
</feature>
<protein>
    <submittedName>
        <fullName evidence="2">Uncharacterized protein</fullName>
    </submittedName>
</protein>
<accession>A0A0Y0A8L2</accession>
<name>A0A0Y0A8L2_9CAUD</name>
<feature type="region of interest" description="Disordered" evidence="1">
    <location>
        <begin position="1"/>
        <end position="99"/>
    </location>
</feature>
<feature type="compositionally biased region" description="Low complexity" evidence="1">
    <location>
        <begin position="79"/>
        <end position="88"/>
    </location>
</feature>
<sequence>MGRKTKKQKQRAKAKATQAQTPAAKPKPKTQFPSNAKKPLQVVNGPSTPQEDAAAKLQKLAETLRSAGTTLGDPRRRPSQMPQQQLRPEVGKFKKAKPSEYQQEQAVLRLQALQNFLHAKPKPILNQLEELGVRIVPFQASFGPDGIEQAMLIPMRDIARADAEIASRGTLYDQLYRGEDPSKITLPEPKKP</sequence>
<reference evidence="2 3" key="1">
    <citation type="submission" date="2015-08" db="EMBL/GenBank/DDBJ databases">
        <authorList>
            <person name="Adams C.A."/>
            <person name="Ardeshna N.S."/>
            <person name="Badithe A.V."/>
            <person name="Badrani J.H."/>
            <person name="Birkholz E.A."/>
            <person name="Butler M."/>
            <person name="Chu A."/>
            <person name="Farmer C.N."/>
            <person name="Frischer G.M."/>
            <person name="Hsieh L.Y."/>
            <person name="Jackson K.B."/>
            <person name="Kagy D.N."/>
            <person name="Kendall J.C."/>
            <person name="Lin C.Y."/>
            <person name="Morgan M.N."/>
            <person name="Nachnani R."/>
            <person name="Nadeau S.M."/>
            <person name="Parikh M."/>
            <person name="Perez M.V."/>
            <person name="Peters C.E."/>
            <person name="Pogliano J."/>
            <person name="Popescu N.I."/>
            <person name="Shiao R."/>
            <person name="Song C.L."/>
            <person name="Ting J.M."/>
            <person name="Udani D.R."/>
            <person name="Waller L.B."/>
            <person name="Wang A.Y."/>
            <person name="Wu C.E."/>
            <person name="Yang A.B."/>
            <person name="Yao J."/>
            <person name="Zhang B.H."/>
            <person name="Anders K.R."/>
            <person name="Bradley K.W."/>
            <person name="Asai D.J."/>
            <person name="Bowman C.A."/>
            <person name="Russell D.A."/>
            <person name="Pope W.H."/>
            <person name="Jacobs-Sera D."/>
            <person name="Hendrix R.W."/>
            <person name="Hatfull G.F."/>
        </authorList>
    </citation>
    <scope>NUCLEOTIDE SEQUENCE [LARGE SCALE GENOMIC DNA]</scope>
</reference>
<evidence type="ECO:0000313" key="2">
    <source>
        <dbReference type="EMBL" id="AMB17291.1"/>
    </source>
</evidence>
<evidence type="ECO:0000313" key="3">
    <source>
        <dbReference type="Proteomes" id="UP000224265"/>
    </source>
</evidence>
<gene>
    <name evidence="2" type="ORF">SEA_WEISS13_77</name>
</gene>
<feature type="compositionally biased region" description="Basic residues" evidence="1">
    <location>
        <begin position="1"/>
        <end position="14"/>
    </location>
</feature>
<proteinExistence type="predicted"/>
<dbReference type="EMBL" id="KT591076">
    <property type="protein sequence ID" value="AMB17291.1"/>
    <property type="molecule type" value="Genomic_DNA"/>
</dbReference>
<organism evidence="2 3">
    <name type="scientific">Mycobacterium phage Weiss13</name>
    <dbReference type="NCBI Taxonomy" id="1784843"/>
    <lineage>
        <taxon>Viruses</taxon>
        <taxon>Duplodnaviria</taxon>
        <taxon>Heunggongvirae</taxon>
        <taxon>Uroviricota</taxon>
        <taxon>Caudoviricetes</taxon>
        <taxon>Papyrusvirus</taxon>
        <taxon>Papyrusvirus send513</taxon>
    </lineage>
</organism>
<dbReference type="Proteomes" id="UP000224265">
    <property type="component" value="Segment"/>
</dbReference>
<evidence type="ECO:0000256" key="1">
    <source>
        <dbReference type="SAM" id="MobiDB-lite"/>
    </source>
</evidence>